<dbReference type="EMBL" id="CP061800">
    <property type="protein sequence ID" value="QTA93406.1"/>
    <property type="molecule type" value="Genomic_DNA"/>
</dbReference>
<evidence type="ECO:0000256" key="1">
    <source>
        <dbReference type="SAM" id="MobiDB-lite"/>
    </source>
</evidence>
<feature type="compositionally biased region" description="Basic residues" evidence="1">
    <location>
        <begin position="48"/>
        <end position="61"/>
    </location>
</feature>
<gene>
    <name evidence="2" type="ORF">dnm_095060</name>
</gene>
<organism evidence="2 3">
    <name type="scientific">Desulfonema magnum</name>
    <dbReference type="NCBI Taxonomy" id="45655"/>
    <lineage>
        <taxon>Bacteria</taxon>
        <taxon>Pseudomonadati</taxon>
        <taxon>Thermodesulfobacteriota</taxon>
        <taxon>Desulfobacteria</taxon>
        <taxon>Desulfobacterales</taxon>
        <taxon>Desulfococcaceae</taxon>
        <taxon>Desulfonema</taxon>
    </lineage>
</organism>
<dbReference type="KEGG" id="dmm:dnm_095060"/>
<name>A0A975BX97_9BACT</name>
<dbReference type="AlphaFoldDB" id="A0A975BX97"/>
<keyword evidence="3" id="KW-1185">Reference proteome</keyword>
<dbReference type="Proteomes" id="UP000663722">
    <property type="component" value="Chromosome"/>
</dbReference>
<feature type="region of interest" description="Disordered" evidence="1">
    <location>
        <begin position="24"/>
        <end position="61"/>
    </location>
</feature>
<protein>
    <submittedName>
        <fullName evidence="2">Uncharacterized protein</fullName>
    </submittedName>
</protein>
<evidence type="ECO:0000313" key="2">
    <source>
        <dbReference type="EMBL" id="QTA93406.1"/>
    </source>
</evidence>
<sequence length="61" mass="7414">MGTTWELERSVCFPAEKERCKEIRSEDRIPAQWRKPRRTDEPAERQEHKHKRRAKQGIRQG</sequence>
<evidence type="ECO:0000313" key="3">
    <source>
        <dbReference type="Proteomes" id="UP000663722"/>
    </source>
</evidence>
<feature type="compositionally biased region" description="Basic and acidic residues" evidence="1">
    <location>
        <begin position="38"/>
        <end position="47"/>
    </location>
</feature>
<accession>A0A975BX97</accession>
<reference evidence="2" key="1">
    <citation type="journal article" date="2021" name="Microb. Physiol.">
        <title>Proteogenomic Insights into the Physiology of Marine, Sulfate-Reducing, Filamentous Desulfonema limicola and Desulfonema magnum.</title>
        <authorList>
            <person name="Schnaars V."/>
            <person name="Wohlbrand L."/>
            <person name="Scheve S."/>
            <person name="Hinrichs C."/>
            <person name="Reinhardt R."/>
            <person name="Rabus R."/>
        </authorList>
    </citation>
    <scope>NUCLEOTIDE SEQUENCE</scope>
    <source>
        <strain evidence="2">4be13</strain>
    </source>
</reference>
<proteinExistence type="predicted"/>